<organism evidence="4 5">
    <name type="scientific">Desulfosalsimonas propionicica</name>
    <dbReference type="NCBI Taxonomy" id="332175"/>
    <lineage>
        <taxon>Bacteria</taxon>
        <taxon>Pseudomonadati</taxon>
        <taxon>Thermodesulfobacteriota</taxon>
        <taxon>Desulfobacteria</taxon>
        <taxon>Desulfobacterales</taxon>
        <taxon>Desulfosalsimonadaceae</taxon>
        <taxon>Desulfosalsimonas</taxon>
    </lineage>
</organism>
<comment type="caution">
    <text evidence="4">The sequence shown here is derived from an EMBL/GenBank/DDBJ whole genome shotgun (WGS) entry which is preliminary data.</text>
</comment>
<evidence type="ECO:0000256" key="2">
    <source>
        <dbReference type="ARBA" id="ARBA00023002"/>
    </source>
</evidence>
<dbReference type="PRINTS" id="PR00080">
    <property type="entry name" value="SDRFAMILY"/>
</dbReference>
<dbReference type="Pfam" id="PF13561">
    <property type="entry name" value="adh_short_C2"/>
    <property type="match status" value="1"/>
</dbReference>
<dbReference type="RefSeq" id="WP_181550162.1">
    <property type="nucleotide sequence ID" value="NZ_JACDUS010000002.1"/>
</dbReference>
<evidence type="ECO:0000256" key="3">
    <source>
        <dbReference type="SAM" id="MobiDB-lite"/>
    </source>
</evidence>
<dbReference type="InterPro" id="IPR020904">
    <property type="entry name" value="Sc_DH/Rdtase_CS"/>
</dbReference>
<dbReference type="SUPFAM" id="SSF51735">
    <property type="entry name" value="NAD(P)-binding Rossmann-fold domains"/>
    <property type="match status" value="1"/>
</dbReference>
<dbReference type="FunFam" id="3.40.50.720:FF:000084">
    <property type="entry name" value="Short-chain dehydrogenase reductase"/>
    <property type="match status" value="1"/>
</dbReference>
<dbReference type="NCBIfam" id="NF005559">
    <property type="entry name" value="PRK07231.1"/>
    <property type="match status" value="1"/>
</dbReference>
<evidence type="ECO:0000256" key="1">
    <source>
        <dbReference type="ARBA" id="ARBA00006484"/>
    </source>
</evidence>
<name>A0A7W0C789_9BACT</name>
<dbReference type="GO" id="GO:0016491">
    <property type="term" value="F:oxidoreductase activity"/>
    <property type="evidence" value="ECO:0007669"/>
    <property type="project" value="UniProtKB-KW"/>
</dbReference>
<feature type="region of interest" description="Disordered" evidence="3">
    <location>
        <begin position="198"/>
        <end position="217"/>
    </location>
</feature>
<dbReference type="EMBL" id="JACDUS010000002">
    <property type="protein sequence ID" value="MBA2880483.1"/>
    <property type="molecule type" value="Genomic_DNA"/>
</dbReference>
<evidence type="ECO:0000313" key="5">
    <source>
        <dbReference type="Proteomes" id="UP000525298"/>
    </source>
</evidence>
<comment type="similarity">
    <text evidence="1">Belongs to the short-chain dehydrogenases/reductases (SDR) family.</text>
</comment>
<gene>
    <name evidence="4" type="ORF">HNR65_000801</name>
</gene>
<dbReference type="InterPro" id="IPR002347">
    <property type="entry name" value="SDR_fam"/>
</dbReference>
<dbReference type="AlphaFoldDB" id="A0A7W0C789"/>
<keyword evidence="2" id="KW-0560">Oxidoreductase</keyword>
<accession>A0A7W0C789</accession>
<dbReference type="Proteomes" id="UP000525298">
    <property type="component" value="Unassembled WGS sequence"/>
</dbReference>
<dbReference type="PROSITE" id="PS00061">
    <property type="entry name" value="ADH_SHORT"/>
    <property type="match status" value="1"/>
</dbReference>
<sequence>MSTDQAKPAAMVTGGAQGIGRAIAERFIKNGMNVMIADCDEEAGRETAAEIEEQGNPAAVACDVAAEPDVENAVAEAVHRFGRLDVLVCNAGITDSFGVPVTELALEQWRRVIDVNLTGCFLCAKHGAPLLTKTRGSIINIASTRALQSEPHTEAYSASKGGVVALTHALAVSLGPKVRVNAISPGWIETAEWQKKSSRAAPQLSRQDHSQHPAGRVGVPGDVAALAAWLASRQAEFVTGQNFVIDGGMTRKMIYAG</sequence>
<dbReference type="PANTHER" id="PTHR24321:SF8">
    <property type="entry name" value="ESTRADIOL 17-BETA-DEHYDROGENASE 8-RELATED"/>
    <property type="match status" value="1"/>
</dbReference>
<evidence type="ECO:0008006" key="6">
    <source>
        <dbReference type="Google" id="ProtNLM"/>
    </source>
</evidence>
<dbReference type="Gene3D" id="3.40.50.720">
    <property type="entry name" value="NAD(P)-binding Rossmann-like Domain"/>
    <property type="match status" value="1"/>
</dbReference>
<reference evidence="4 5" key="1">
    <citation type="submission" date="2020-07" db="EMBL/GenBank/DDBJ databases">
        <title>Genomic Encyclopedia of Type Strains, Phase IV (KMG-IV): sequencing the most valuable type-strain genomes for metagenomic binning, comparative biology and taxonomic classification.</title>
        <authorList>
            <person name="Goeker M."/>
        </authorList>
    </citation>
    <scope>NUCLEOTIDE SEQUENCE [LARGE SCALE GENOMIC DNA]</scope>
    <source>
        <strain evidence="4 5">DSM 17721</strain>
    </source>
</reference>
<dbReference type="PRINTS" id="PR00081">
    <property type="entry name" value="GDHRDH"/>
</dbReference>
<proteinExistence type="inferred from homology"/>
<dbReference type="InterPro" id="IPR036291">
    <property type="entry name" value="NAD(P)-bd_dom_sf"/>
</dbReference>
<dbReference type="PANTHER" id="PTHR24321">
    <property type="entry name" value="DEHYDROGENASES, SHORT CHAIN"/>
    <property type="match status" value="1"/>
</dbReference>
<evidence type="ECO:0000313" key="4">
    <source>
        <dbReference type="EMBL" id="MBA2880483.1"/>
    </source>
</evidence>
<keyword evidence="5" id="KW-1185">Reference proteome</keyword>
<protein>
    <recommendedName>
        <fullName evidence="6">NAD(P)-dependent dehydrogenase (Short-subunit alcohol dehydrogenase family)</fullName>
    </recommendedName>
</protein>